<evidence type="ECO:0000313" key="2">
    <source>
        <dbReference type="EMBL" id="ETX26469.1"/>
    </source>
</evidence>
<evidence type="ECO:0000313" key="3">
    <source>
        <dbReference type="Proteomes" id="UP000023430"/>
    </source>
</evidence>
<keyword evidence="3" id="KW-1185">Reference proteome</keyword>
<dbReference type="PATRIC" id="fig|1449351.3.peg.4612"/>
<reference evidence="2 3" key="1">
    <citation type="submission" date="2014-01" db="EMBL/GenBank/DDBJ databases">
        <title>Roseivivax isoporae LMG 25204 Genome Sequencing.</title>
        <authorList>
            <person name="Lai Q."/>
            <person name="Li G."/>
            <person name="Shao Z."/>
        </authorList>
    </citation>
    <scope>NUCLEOTIDE SEQUENCE [LARGE SCALE GENOMIC DNA]</scope>
    <source>
        <strain evidence="2 3">LMG 25204</strain>
    </source>
</reference>
<dbReference type="InterPro" id="IPR001584">
    <property type="entry name" value="Integrase_cat-core"/>
</dbReference>
<dbReference type="SUPFAM" id="SSF53098">
    <property type="entry name" value="Ribonuclease H-like"/>
    <property type="match status" value="1"/>
</dbReference>
<proteinExistence type="predicted"/>
<sequence length="283" mass="32919">MLVVETIAKIRRAYFQDKKPIKQICREFRVSRKTVRKVIRSGVTEFSYERSVQPQQKIGPWRGQLDEMLAENARRAKRERLTRIRIYEELRALGYEGGYDAVRRYAATWVKSESEASAAAYVPLSFDPGEAYQFDWSHEIVVIEGATTTVKVAHVRLCHSRMLFVRAYPRETQEMVFDAHDRAFAFFGGACSRGIYDNMKTAVDTIFVGRDRAYNRRFQQMCGHYLVKPVACTPASGWEKGQVENQVGVIRRRFFVPRPRFKSYAELNAWLLDRFIAWAKAHP</sequence>
<evidence type="ECO:0000259" key="1">
    <source>
        <dbReference type="PROSITE" id="PS50994"/>
    </source>
</evidence>
<dbReference type="STRING" id="1449351.RISW2_01815"/>
<organism evidence="2 3">
    <name type="scientific">Roseivivax isoporae LMG 25204</name>
    <dbReference type="NCBI Taxonomy" id="1449351"/>
    <lineage>
        <taxon>Bacteria</taxon>
        <taxon>Pseudomonadati</taxon>
        <taxon>Pseudomonadota</taxon>
        <taxon>Alphaproteobacteria</taxon>
        <taxon>Rhodobacterales</taxon>
        <taxon>Roseobacteraceae</taxon>
        <taxon>Roseivivax</taxon>
    </lineage>
</organism>
<accession>X7F331</accession>
<dbReference type="GO" id="GO:0015074">
    <property type="term" value="P:DNA integration"/>
    <property type="evidence" value="ECO:0007669"/>
    <property type="project" value="InterPro"/>
</dbReference>
<gene>
    <name evidence="2" type="ORF">RISW2_01815</name>
</gene>
<dbReference type="PANTHER" id="PTHR35004:SF7">
    <property type="entry name" value="INTEGRASE PROTEIN"/>
    <property type="match status" value="1"/>
</dbReference>
<dbReference type="PROSITE" id="PS50994">
    <property type="entry name" value="INTEGRASE"/>
    <property type="match status" value="1"/>
</dbReference>
<dbReference type="Gene3D" id="3.30.420.10">
    <property type="entry name" value="Ribonuclease H-like superfamily/Ribonuclease H"/>
    <property type="match status" value="1"/>
</dbReference>
<dbReference type="AlphaFoldDB" id="X7F331"/>
<dbReference type="eggNOG" id="COG4584">
    <property type="taxonomic scope" value="Bacteria"/>
</dbReference>
<feature type="domain" description="Integrase catalytic" evidence="1">
    <location>
        <begin position="124"/>
        <end position="283"/>
    </location>
</feature>
<name>X7F331_9RHOB</name>
<dbReference type="GO" id="GO:0003676">
    <property type="term" value="F:nucleic acid binding"/>
    <property type="evidence" value="ECO:0007669"/>
    <property type="project" value="InterPro"/>
</dbReference>
<protein>
    <submittedName>
        <fullName evidence="2">Transposase</fullName>
    </submittedName>
</protein>
<dbReference type="Proteomes" id="UP000023430">
    <property type="component" value="Unassembled WGS sequence"/>
</dbReference>
<comment type="caution">
    <text evidence="2">The sequence shown here is derived from an EMBL/GenBank/DDBJ whole genome shotgun (WGS) entry which is preliminary data.</text>
</comment>
<dbReference type="Pfam" id="PF00665">
    <property type="entry name" value="rve"/>
    <property type="match status" value="1"/>
</dbReference>
<dbReference type="EMBL" id="JAME01000107">
    <property type="protein sequence ID" value="ETX26469.1"/>
    <property type="molecule type" value="Genomic_DNA"/>
</dbReference>
<dbReference type="PANTHER" id="PTHR35004">
    <property type="entry name" value="TRANSPOSASE RV3428C-RELATED"/>
    <property type="match status" value="1"/>
</dbReference>
<dbReference type="InterPro" id="IPR012337">
    <property type="entry name" value="RNaseH-like_sf"/>
</dbReference>
<dbReference type="InterPro" id="IPR036397">
    <property type="entry name" value="RNaseH_sf"/>
</dbReference>
<dbReference type="NCBIfam" id="NF033546">
    <property type="entry name" value="transpos_IS21"/>
    <property type="match status" value="1"/>
</dbReference>